<protein>
    <recommendedName>
        <fullName evidence="3">C2H2-type domain-containing protein</fullName>
    </recommendedName>
</protein>
<keyword evidence="1" id="KW-0862">Zinc</keyword>
<dbReference type="AlphaFoldDB" id="A0A1M2VWR6"/>
<accession>A0A1M2VWR6</accession>
<sequence length="336" mass="36244">MDKSLGDELYDPLSPCDTISPCTTNAGSLLDELFGDEVAMPPPDQFDEEIERSLHDYACSQPLLMSSDFDPFAFNAIDWASALSALPPSPPFPSPCSSASDDSGSIPLSPTSDTTLVSDFSPSLSKSWLLSDDLDDGRCNATSGPTGAAAAVDAHGGFEFTFEREMHVSQILSTPASPFSYSGYGLQPQQHDPRVAAADAHSLRQGMTAEPSLHSPYTIFPPQPPSPAHAASPSLPVRTKRATSIEDIDEPAPARPAKRRRPSTEQFKCSQCDTIVIGRSHNLKAHIAAKHEDKRPFACEVAGCTMAFARKHDRTRHFQSKHTTRGSPRKKAPARA</sequence>
<dbReference type="STRING" id="154538.A0A1M2VWR6"/>
<dbReference type="GO" id="GO:0008270">
    <property type="term" value="F:zinc ion binding"/>
    <property type="evidence" value="ECO:0007669"/>
    <property type="project" value="UniProtKB-KW"/>
</dbReference>
<keyword evidence="5" id="KW-1185">Reference proteome</keyword>
<feature type="domain" description="C2H2-type" evidence="3">
    <location>
        <begin position="297"/>
        <end position="327"/>
    </location>
</feature>
<dbReference type="OrthoDB" id="2757115at2759"/>
<evidence type="ECO:0000313" key="5">
    <source>
        <dbReference type="Proteomes" id="UP000184267"/>
    </source>
</evidence>
<evidence type="ECO:0000256" key="2">
    <source>
        <dbReference type="SAM" id="MobiDB-lite"/>
    </source>
</evidence>
<dbReference type="Proteomes" id="UP000184267">
    <property type="component" value="Unassembled WGS sequence"/>
</dbReference>
<dbReference type="SUPFAM" id="SSF57667">
    <property type="entry name" value="beta-beta-alpha zinc fingers"/>
    <property type="match status" value="1"/>
</dbReference>
<evidence type="ECO:0000259" key="3">
    <source>
        <dbReference type="PROSITE" id="PS50157"/>
    </source>
</evidence>
<dbReference type="InterPro" id="IPR013087">
    <property type="entry name" value="Znf_C2H2_type"/>
</dbReference>
<dbReference type="SMART" id="SM00355">
    <property type="entry name" value="ZnF_C2H2"/>
    <property type="match status" value="2"/>
</dbReference>
<dbReference type="InterPro" id="IPR036236">
    <property type="entry name" value="Znf_C2H2_sf"/>
</dbReference>
<comment type="caution">
    <text evidence="4">The sequence shown here is derived from an EMBL/GenBank/DDBJ whole genome shotgun (WGS) entry which is preliminary data.</text>
</comment>
<gene>
    <name evidence="4" type="ORF">TRAPUB_11392</name>
</gene>
<feature type="compositionally biased region" description="Low complexity" evidence="2">
    <location>
        <begin position="95"/>
        <end position="109"/>
    </location>
</feature>
<keyword evidence="1" id="KW-0479">Metal-binding</keyword>
<reference evidence="4 5" key="1">
    <citation type="submission" date="2016-10" db="EMBL/GenBank/DDBJ databases">
        <title>Genome sequence of the basidiomycete white-rot fungus Trametes pubescens.</title>
        <authorList>
            <person name="Makela M.R."/>
            <person name="Granchi Z."/>
            <person name="Peng M."/>
            <person name="De Vries R.P."/>
            <person name="Grigoriev I."/>
            <person name="Riley R."/>
            <person name="Hilden K."/>
        </authorList>
    </citation>
    <scope>NUCLEOTIDE SEQUENCE [LARGE SCALE GENOMIC DNA]</scope>
    <source>
        <strain evidence="4 5">FBCC735</strain>
    </source>
</reference>
<dbReference type="PROSITE" id="PS00028">
    <property type="entry name" value="ZINC_FINGER_C2H2_1"/>
    <property type="match status" value="1"/>
</dbReference>
<feature type="region of interest" description="Disordered" evidence="2">
    <location>
        <begin position="311"/>
        <end position="336"/>
    </location>
</feature>
<evidence type="ECO:0000313" key="4">
    <source>
        <dbReference type="EMBL" id="OJT12054.1"/>
    </source>
</evidence>
<proteinExistence type="predicted"/>
<name>A0A1M2VWR6_TRAPU</name>
<feature type="region of interest" description="Disordered" evidence="2">
    <location>
        <begin position="211"/>
        <end position="266"/>
    </location>
</feature>
<keyword evidence="1" id="KW-0863">Zinc-finger</keyword>
<dbReference type="Gene3D" id="3.30.160.60">
    <property type="entry name" value="Classic Zinc Finger"/>
    <property type="match status" value="1"/>
</dbReference>
<dbReference type="EMBL" id="MNAD01000534">
    <property type="protein sequence ID" value="OJT12054.1"/>
    <property type="molecule type" value="Genomic_DNA"/>
</dbReference>
<evidence type="ECO:0000256" key="1">
    <source>
        <dbReference type="PROSITE-ProRule" id="PRU00042"/>
    </source>
</evidence>
<dbReference type="PROSITE" id="PS50157">
    <property type="entry name" value="ZINC_FINGER_C2H2_2"/>
    <property type="match status" value="1"/>
</dbReference>
<organism evidence="4 5">
    <name type="scientific">Trametes pubescens</name>
    <name type="common">White-rot fungus</name>
    <dbReference type="NCBI Taxonomy" id="154538"/>
    <lineage>
        <taxon>Eukaryota</taxon>
        <taxon>Fungi</taxon>
        <taxon>Dikarya</taxon>
        <taxon>Basidiomycota</taxon>
        <taxon>Agaricomycotina</taxon>
        <taxon>Agaricomycetes</taxon>
        <taxon>Polyporales</taxon>
        <taxon>Polyporaceae</taxon>
        <taxon>Trametes</taxon>
    </lineage>
</organism>
<feature type="region of interest" description="Disordered" evidence="2">
    <location>
        <begin position="90"/>
        <end position="112"/>
    </location>
</feature>